<keyword evidence="2" id="KW-0732">Signal</keyword>
<evidence type="ECO:0008006" key="5">
    <source>
        <dbReference type="Google" id="ProtNLM"/>
    </source>
</evidence>
<sequence length="253" mass="27950">MTKRTPILSRLAVLATVALGLSGCTVVDSMQKDLQVVKQEVSALTASDFVPASAGTASPPRQAVAAQDSASSKPVRDLTIALWAGAETDGEGPLPRVREASGSGDKRQISGPYPWVHPQTGERMQVYKRINPTSRGEKLQLFAVTHGGAALGRVFDARPGQPNRSFKDDAFFPLGPWREGERRTFQTVEYLDGKPVNRTVEIRVKEVARTHKGDPDAMRYDWIMRDARGQKIYHEEFVYAPGKSLVRFRDRMG</sequence>
<keyword evidence="4" id="KW-1185">Reference proteome</keyword>
<feature type="compositionally biased region" description="Basic and acidic residues" evidence="1">
    <location>
        <begin position="96"/>
        <end position="108"/>
    </location>
</feature>
<feature type="region of interest" description="Disordered" evidence="1">
    <location>
        <begin position="89"/>
        <end position="116"/>
    </location>
</feature>
<protein>
    <recommendedName>
        <fullName evidence="5">Lipoprotein</fullName>
    </recommendedName>
</protein>
<dbReference type="AlphaFoldDB" id="A0A9J6PFT7"/>
<dbReference type="PROSITE" id="PS51257">
    <property type="entry name" value="PROKAR_LIPOPROTEIN"/>
    <property type="match status" value="1"/>
</dbReference>
<proteinExistence type="predicted"/>
<dbReference type="Proteomes" id="UP001055804">
    <property type="component" value="Unassembled WGS sequence"/>
</dbReference>
<gene>
    <name evidence="3" type="ORF">NJQ99_03560</name>
</gene>
<accession>A0A9J6PFT7</accession>
<organism evidence="3 4">
    <name type="scientific">Futiania mangrovi</name>
    <dbReference type="NCBI Taxonomy" id="2959716"/>
    <lineage>
        <taxon>Bacteria</taxon>
        <taxon>Pseudomonadati</taxon>
        <taxon>Pseudomonadota</taxon>
        <taxon>Alphaproteobacteria</taxon>
        <taxon>Futianiales</taxon>
        <taxon>Futianiaceae</taxon>
        <taxon>Futiania</taxon>
    </lineage>
</organism>
<reference evidence="3" key="1">
    <citation type="submission" date="2022-06" db="EMBL/GenBank/DDBJ databases">
        <title>Isolation and Genomics of Futiania mangrovii gen. nov., sp. nov., a Rare and Metabolically-versatile member in the Class Alphaproteobacteria.</title>
        <authorList>
            <person name="Liu L."/>
            <person name="Huang W.-C."/>
            <person name="Pan J."/>
            <person name="Li J."/>
            <person name="Huang Y."/>
            <person name="Du H."/>
            <person name="Liu Y."/>
            <person name="Li M."/>
        </authorList>
    </citation>
    <scope>NUCLEOTIDE SEQUENCE</scope>
    <source>
        <strain evidence="3">FT118</strain>
    </source>
</reference>
<evidence type="ECO:0000313" key="4">
    <source>
        <dbReference type="Proteomes" id="UP001055804"/>
    </source>
</evidence>
<evidence type="ECO:0000256" key="2">
    <source>
        <dbReference type="SAM" id="SignalP"/>
    </source>
</evidence>
<feature type="chain" id="PRO_5039938483" description="Lipoprotein" evidence="2">
    <location>
        <begin position="21"/>
        <end position="253"/>
    </location>
</feature>
<evidence type="ECO:0000313" key="3">
    <source>
        <dbReference type="EMBL" id="MCP1335479.1"/>
    </source>
</evidence>
<comment type="caution">
    <text evidence="3">The sequence shown here is derived from an EMBL/GenBank/DDBJ whole genome shotgun (WGS) entry which is preliminary data.</text>
</comment>
<dbReference type="RefSeq" id="WP_269331423.1">
    <property type="nucleotide sequence ID" value="NZ_JAMZFT010000001.1"/>
</dbReference>
<evidence type="ECO:0000256" key="1">
    <source>
        <dbReference type="SAM" id="MobiDB-lite"/>
    </source>
</evidence>
<dbReference type="EMBL" id="JAMZFT010000001">
    <property type="protein sequence ID" value="MCP1335479.1"/>
    <property type="molecule type" value="Genomic_DNA"/>
</dbReference>
<feature type="signal peptide" evidence="2">
    <location>
        <begin position="1"/>
        <end position="20"/>
    </location>
</feature>
<name>A0A9J6PFT7_9PROT</name>